<organism evidence="1 2">
    <name type="scientific">Entamoeba invadens IP1</name>
    <dbReference type="NCBI Taxonomy" id="370355"/>
    <lineage>
        <taxon>Eukaryota</taxon>
        <taxon>Amoebozoa</taxon>
        <taxon>Evosea</taxon>
        <taxon>Archamoebae</taxon>
        <taxon>Mastigamoebida</taxon>
        <taxon>Entamoebidae</taxon>
        <taxon>Entamoeba</taxon>
    </lineage>
</organism>
<dbReference type="GeneID" id="14891149"/>
<dbReference type="VEuPathDB" id="AmoebaDB:EIN_380580"/>
<reference evidence="1 2" key="1">
    <citation type="submission" date="2012-10" db="EMBL/GenBank/DDBJ databases">
        <authorList>
            <person name="Zafar N."/>
            <person name="Inman J."/>
            <person name="Hall N."/>
            <person name="Lorenzi H."/>
            <person name="Caler E."/>
        </authorList>
    </citation>
    <scope>NUCLEOTIDE SEQUENCE [LARGE SCALE GENOMIC DNA]</scope>
    <source>
        <strain evidence="1 2">IP1</strain>
    </source>
</reference>
<dbReference type="Proteomes" id="UP000014680">
    <property type="component" value="Unassembled WGS sequence"/>
</dbReference>
<evidence type="ECO:0008006" key="3">
    <source>
        <dbReference type="Google" id="ProtNLM"/>
    </source>
</evidence>
<proteinExistence type="predicted"/>
<evidence type="ECO:0000313" key="2">
    <source>
        <dbReference type="Proteomes" id="UP000014680"/>
    </source>
</evidence>
<dbReference type="EMBL" id="KB206395">
    <property type="protein sequence ID" value="ELP92121.1"/>
    <property type="molecule type" value="Genomic_DNA"/>
</dbReference>
<gene>
    <name evidence="1" type="ORF">EIN_380580</name>
</gene>
<dbReference type="KEGG" id="eiv:EIN_380580"/>
<feature type="non-terminal residue" evidence="1">
    <location>
        <position position="221"/>
    </location>
</feature>
<dbReference type="AlphaFoldDB" id="A0A0A1UEB0"/>
<sequence>MEVTSLEEVFLHEVVNYLDVPSSVIFTFVSKKCSKTISTQKMVPIGLHSIQHMFQLPTPKELKTKLDLFPLKTVGFFTFEDVLNIKNTETLESIILNDIVELNETNTVAIKHCSLLIHTAQFIINTKDSFKLLSTFKNIKLLHLYCRASISTVDMLSTFFALKSLTKVFIHTPSHLLSALKSSVQYVLNRSIKIVFIVDYLDSTVQDEDLNINLCLMLLNA</sequence>
<evidence type="ECO:0000313" key="1">
    <source>
        <dbReference type="EMBL" id="ELP92121.1"/>
    </source>
</evidence>
<keyword evidence="2" id="KW-1185">Reference proteome</keyword>
<accession>A0A0A1UEB0</accession>
<dbReference type="RefSeq" id="XP_004258892.1">
    <property type="nucleotide sequence ID" value="XM_004258844.1"/>
</dbReference>
<name>A0A0A1UEB0_ENTIV</name>
<protein>
    <recommendedName>
        <fullName evidence="3">F-box domain-containing protein</fullName>
    </recommendedName>
</protein>